<dbReference type="AlphaFoldDB" id="A0ABD5NH38"/>
<organism evidence="1 2">
    <name type="scientific">Halobacterium litoreum</name>
    <dbReference type="NCBI Taxonomy" id="2039234"/>
    <lineage>
        <taxon>Archaea</taxon>
        <taxon>Methanobacteriati</taxon>
        <taxon>Methanobacteriota</taxon>
        <taxon>Stenosarchaea group</taxon>
        <taxon>Halobacteria</taxon>
        <taxon>Halobacteriales</taxon>
        <taxon>Halobacteriaceae</taxon>
        <taxon>Halobacterium</taxon>
    </lineage>
</organism>
<dbReference type="InterPro" id="IPR013083">
    <property type="entry name" value="Znf_RING/FYVE/PHD"/>
</dbReference>
<comment type="caution">
    <text evidence="1">The sequence shown here is derived from an EMBL/GenBank/DDBJ whole genome shotgun (WGS) entry which is preliminary data.</text>
</comment>
<evidence type="ECO:0000313" key="1">
    <source>
        <dbReference type="EMBL" id="MFC3478399.1"/>
    </source>
</evidence>
<dbReference type="Gene3D" id="3.30.40.10">
    <property type="entry name" value="Zinc/RING finger domain, C3HC4 (zinc finger)"/>
    <property type="match status" value="1"/>
</dbReference>
<dbReference type="Proteomes" id="UP001595660">
    <property type="component" value="Unassembled WGS sequence"/>
</dbReference>
<sequence>MPTCNRCGGEFEAGDLVRHERQGMHYVHCPDCGCHLGTYNEHAR</sequence>
<dbReference type="GeneID" id="77385794"/>
<protein>
    <recommendedName>
        <fullName evidence="3">C2H2-type domain-containing protein</fullName>
    </recommendedName>
</protein>
<accession>A0ABD5NH38</accession>
<gene>
    <name evidence="1" type="ORF">ACFOKC_11780</name>
</gene>
<evidence type="ECO:0000313" key="2">
    <source>
        <dbReference type="Proteomes" id="UP001595660"/>
    </source>
</evidence>
<name>A0ABD5NH38_9EURY</name>
<evidence type="ECO:0008006" key="3">
    <source>
        <dbReference type="Google" id="ProtNLM"/>
    </source>
</evidence>
<dbReference type="RefSeq" id="WP_269780529.1">
    <property type="nucleotide sequence ID" value="NZ_CP089466.1"/>
</dbReference>
<dbReference type="EMBL" id="JBHRWN010000002">
    <property type="protein sequence ID" value="MFC3478399.1"/>
    <property type="molecule type" value="Genomic_DNA"/>
</dbReference>
<keyword evidence="2" id="KW-1185">Reference proteome</keyword>
<proteinExistence type="predicted"/>
<reference evidence="1 2" key="1">
    <citation type="journal article" date="2019" name="Int. J. Syst. Evol. Microbiol.">
        <title>The Global Catalogue of Microorganisms (GCM) 10K type strain sequencing project: providing services to taxonomists for standard genome sequencing and annotation.</title>
        <authorList>
            <consortium name="The Broad Institute Genomics Platform"/>
            <consortium name="The Broad Institute Genome Sequencing Center for Infectious Disease"/>
            <person name="Wu L."/>
            <person name="Ma J."/>
        </authorList>
    </citation>
    <scope>NUCLEOTIDE SEQUENCE [LARGE SCALE GENOMIC DNA]</scope>
    <source>
        <strain evidence="1 2">CGMCC 1.12562</strain>
    </source>
</reference>